<comment type="caution">
    <text evidence="1">The sequence shown here is derived from an EMBL/GenBank/DDBJ whole genome shotgun (WGS) entry which is preliminary data.</text>
</comment>
<dbReference type="Proteomes" id="UP000249146">
    <property type="component" value="Unassembled WGS sequence"/>
</dbReference>
<evidence type="ECO:0000313" key="1">
    <source>
        <dbReference type="EMBL" id="RAL69572.1"/>
    </source>
</evidence>
<sequence>MACWAGNLPDTAGGNRLMPLAAGMLANALFSKVNLLE</sequence>
<protein>
    <submittedName>
        <fullName evidence="1">Putative membrane protein</fullName>
    </submittedName>
</protein>
<name>A0A328ELR9_9CHLR</name>
<dbReference type="AlphaFoldDB" id="A0A328ELR9"/>
<reference evidence="1 2" key="1">
    <citation type="submission" date="2018-05" db="EMBL/GenBank/DDBJ databases">
        <title>Draft genome sequences of Dehalococcoides mccartyi strains RC and KS.</title>
        <authorList>
            <person name="Higgins S.A."/>
            <person name="Padilla-Crespo E."/>
            <person name="Loeffler F.E."/>
        </authorList>
    </citation>
    <scope>NUCLEOTIDE SEQUENCE [LARGE SCALE GENOMIC DNA]</scope>
    <source>
        <strain evidence="1 2">RC</strain>
    </source>
</reference>
<evidence type="ECO:0000313" key="2">
    <source>
        <dbReference type="Proteomes" id="UP000249146"/>
    </source>
</evidence>
<proteinExistence type="predicted"/>
<accession>A0A328ELR9</accession>
<organism evidence="1 2">
    <name type="scientific">Dehalococcoides mccartyi</name>
    <dbReference type="NCBI Taxonomy" id="61435"/>
    <lineage>
        <taxon>Bacteria</taxon>
        <taxon>Bacillati</taxon>
        <taxon>Chloroflexota</taxon>
        <taxon>Dehalococcoidia</taxon>
        <taxon>Dehalococcoidales</taxon>
        <taxon>Dehalococcoidaceae</taxon>
        <taxon>Dehalococcoides</taxon>
    </lineage>
</organism>
<dbReference type="EMBL" id="QGLC01000009">
    <property type="protein sequence ID" value="RAL69572.1"/>
    <property type="molecule type" value="Genomic_DNA"/>
</dbReference>
<gene>
    <name evidence="1" type="ORF">C1G87_0580</name>
</gene>